<feature type="region of interest" description="Disordered" evidence="1">
    <location>
        <begin position="42"/>
        <end position="71"/>
    </location>
</feature>
<evidence type="ECO:0000313" key="3">
    <source>
        <dbReference type="Proteomes" id="UP000242146"/>
    </source>
</evidence>
<dbReference type="OrthoDB" id="2283184at2759"/>
<protein>
    <submittedName>
        <fullName evidence="2">Uncharacterized protein</fullName>
    </submittedName>
</protein>
<evidence type="ECO:0000313" key="2">
    <source>
        <dbReference type="EMBL" id="ORX63202.1"/>
    </source>
</evidence>
<name>A0A1X2GYV7_9FUNG</name>
<accession>A0A1X2GYV7</accession>
<comment type="caution">
    <text evidence="2">The sequence shown here is derived from an EMBL/GenBank/DDBJ whole genome shotgun (WGS) entry which is preliminary data.</text>
</comment>
<organism evidence="2 3">
    <name type="scientific">Hesseltinella vesiculosa</name>
    <dbReference type="NCBI Taxonomy" id="101127"/>
    <lineage>
        <taxon>Eukaryota</taxon>
        <taxon>Fungi</taxon>
        <taxon>Fungi incertae sedis</taxon>
        <taxon>Mucoromycota</taxon>
        <taxon>Mucoromycotina</taxon>
        <taxon>Mucoromycetes</taxon>
        <taxon>Mucorales</taxon>
        <taxon>Cunninghamellaceae</taxon>
        <taxon>Hesseltinella</taxon>
    </lineage>
</organism>
<dbReference type="AlphaFoldDB" id="A0A1X2GYV7"/>
<dbReference type="EMBL" id="MCGT01000001">
    <property type="protein sequence ID" value="ORX63202.1"/>
    <property type="molecule type" value="Genomic_DNA"/>
</dbReference>
<proteinExistence type="predicted"/>
<gene>
    <name evidence="2" type="ORF">DM01DRAFT_1331273</name>
</gene>
<dbReference type="Proteomes" id="UP000242146">
    <property type="component" value="Unassembled WGS sequence"/>
</dbReference>
<evidence type="ECO:0000256" key="1">
    <source>
        <dbReference type="SAM" id="MobiDB-lite"/>
    </source>
</evidence>
<keyword evidence="3" id="KW-1185">Reference proteome</keyword>
<sequence>MTNQNSSLSKSVYPMPTGKQRLIALEHLGCTFREGDHDVVKIATPSPPQNSQPGQEDRIPTFIHRRPEHLQ</sequence>
<reference evidence="2 3" key="1">
    <citation type="submission" date="2016-07" db="EMBL/GenBank/DDBJ databases">
        <title>Pervasive Adenine N6-methylation of Active Genes in Fungi.</title>
        <authorList>
            <consortium name="DOE Joint Genome Institute"/>
            <person name="Mondo S.J."/>
            <person name="Dannebaum R.O."/>
            <person name="Kuo R.C."/>
            <person name="Labutti K."/>
            <person name="Haridas S."/>
            <person name="Kuo A."/>
            <person name="Salamov A."/>
            <person name="Ahrendt S.R."/>
            <person name="Lipzen A."/>
            <person name="Sullivan W."/>
            <person name="Andreopoulos W.B."/>
            <person name="Clum A."/>
            <person name="Lindquist E."/>
            <person name="Daum C."/>
            <person name="Ramamoorthy G.K."/>
            <person name="Gryganskyi A."/>
            <person name="Culley D."/>
            <person name="Magnuson J.K."/>
            <person name="James T.Y."/>
            <person name="O'Malley M.A."/>
            <person name="Stajich J.E."/>
            <person name="Spatafora J.W."/>
            <person name="Visel A."/>
            <person name="Grigoriev I.V."/>
        </authorList>
    </citation>
    <scope>NUCLEOTIDE SEQUENCE [LARGE SCALE GENOMIC DNA]</scope>
    <source>
        <strain evidence="2 3">NRRL 3301</strain>
    </source>
</reference>